<dbReference type="EMBL" id="AP014704">
    <property type="protein sequence ID" value="BAQ45553.1"/>
    <property type="molecule type" value="Genomic_DNA"/>
</dbReference>
<reference evidence="11 12" key="1">
    <citation type="journal article" date="2015" name="Genome Announc.">
        <title>Complete Genome Sequence of Methylobacterium aquaticum Strain 22A, Isolated from Racomitrium japonicum Moss.</title>
        <authorList>
            <person name="Tani A."/>
            <person name="Ogura Y."/>
            <person name="Hayashi T."/>
            <person name="Kimbara K."/>
        </authorList>
    </citation>
    <scope>NUCLEOTIDE SEQUENCE [LARGE SCALE GENOMIC DNA]</scope>
    <source>
        <strain evidence="11 12">MA-22A</strain>
    </source>
</reference>
<dbReference type="KEGG" id="maqu:Maq22A_c11490"/>
<evidence type="ECO:0000313" key="11">
    <source>
        <dbReference type="EMBL" id="BAQ45553.1"/>
    </source>
</evidence>
<evidence type="ECO:0000256" key="6">
    <source>
        <dbReference type="ARBA" id="ARBA00023136"/>
    </source>
</evidence>
<dbReference type="PANTHER" id="PTHR38035:SF1">
    <property type="entry name" value="ANCILLARY SECYEG TRANSLOCON SUBUNIT"/>
    <property type="match status" value="1"/>
</dbReference>
<evidence type="ECO:0000256" key="3">
    <source>
        <dbReference type="ARBA" id="ARBA00022475"/>
    </source>
</evidence>
<evidence type="ECO:0000313" key="12">
    <source>
        <dbReference type="Proteomes" id="UP000061432"/>
    </source>
</evidence>
<feature type="region of interest" description="Disordered" evidence="8">
    <location>
        <begin position="223"/>
        <end position="269"/>
    </location>
</feature>
<evidence type="ECO:0000256" key="7">
    <source>
        <dbReference type="ARBA" id="ARBA00023186"/>
    </source>
</evidence>
<evidence type="ECO:0000256" key="2">
    <source>
        <dbReference type="ARBA" id="ARBA00004236"/>
    </source>
</evidence>
<proteinExistence type="predicted"/>
<protein>
    <recommendedName>
        <fullName evidence="10">Ancillary SecYEG translocon subunit/Cell division coordinator CpoB TPR domain-containing protein</fullName>
    </recommendedName>
</protein>
<evidence type="ECO:0000256" key="8">
    <source>
        <dbReference type="SAM" id="MobiDB-lite"/>
    </source>
</evidence>
<dbReference type="STRING" id="270351.Maq22A_c11490"/>
<sequence>MSENEFIREVNDEYRRDRLAQIWSRYSGVFIGLAVLVVLGVGGWRYWQHAQAQQSEAASLRFEEALRRAKDGTPEDAEKAFAGVVADAPFGYRLLARLRAAAEAGKADPAAGAKAYGTIADDSAVGQSLRDLARLRGALLLVDKDDAGALNSLQSLAAPSSAFRHTARETLGLVALKKGDFEGAGRWFDQIAADRETPAGLRQRLEIYVGLVAGGPVQVTAAAAPAPAAPRPPAFLGTPAPEPETHEDAPAASEAPAPEPNAPEAPATR</sequence>
<dbReference type="InterPro" id="IPR018704">
    <property type="entry name" value="SecYEG/CpoB_TPR"/>
</dbReference>
<keyword evidence="5 9" id="KW-1133">Transmembrane helix</keyword>
<dbReference type="PATRIC" id="fig|270351.10.peg.2215"/>
<evidence type="ECO:0000256" key="4">
    <source>
        <dbReference type="ARBA" id="ARBA00022692"/>
    </source>
</evidence>
<keyword evidence="3" id="KW-1003">Cell membrane</keyword>
<dbReference type="InterPro" id="IPR026039">
    <property type="entry name" value="YfgM"/>
</dbReference>
<gene>
    <name evidence="11" type="ORF">Maq22A_c11490</name>
</gene>
<dbReference type="GO" id="GO:0005886">
    <property type="term" value="C:plasma membrane"/>
    <property type="evidence" value="ECO:0007669"/>
    <property type="project" value="UniProtKB-SubCell"/>
</dbReference>
<name>A0A0C6FAS1_9HYPH</name>
<dbReference type="OrthoDB" id="7173339at2"/>
<evidence type="ECO:0000259" key="10">
    <source>
        <dbReference type="Pfam" id="PF09976"/>
    </source>
</evidence>
<reference evidence="12" key="2">
    <citation type="submission" date="2015-01" db="EMBL/GenBank/DDBJ databases">
        <title>Complete genome sequence of Methylobacterium aquaticum strain 22A.</title>
        <authorList>
            <person name="Tani A."/>
            <person name="Ogura Y."/>
            <person name="Hayashi T."/>
        </authorList>
    </citation>
    <scope>NUCLEOTIDE SEQUENCE [LARGE SCALE GENOMIC DNA]</scope>
    <source>
        <strain evidence="12">MA-22A</strain>
    </source>
</reference>
<keyword evidence="4 9" id="KW-0812">Transmembrane</keyword>
<feature type="transmembrane region" description="Helical" evidence="9">
    <location>
        <begin position="26"/>
        <end position="47"/>
    </location>
</feature>
<accession>A0A0C6FAS1</accession>
<dbReference type="Proteomes" id="UP000061432">
    <property type="component" value="Chromosome"/>
</dbReference>
<dbReference type="PANTHER" id="PTHR38035">
    <property type="entry name" value="UPF0070 PROTEIN YFGM"/>
    <property type="match status" value="1"/>
</dbReference>
<evidence type="ECO:0000256" key="1">
    <source>
        <dbReference type="ARBA" id="ARBA00004167"/>
    </source>
</evidence>
<feature type="domain" description="Ancillary SecYEG translocon subunit/Cell division coordinator CpoB TPR" evidence="10">
    <location>
        <begin position="23"/>
        <end position="190"/>
    </location>
</feature>
<evidence type="ECO:0000256" key="9">
    <source>
        <dbReference type="SAM" id="Phobius"/>
    </source>
</evidence>
<organism evidence="11 12">
    <name type="scientific">Methylobacterium aquaticum</name>
    <dbReference type="NCBI Taxonomy" id="270351"/>
    <lineage>
        <taxon>Bacteria</taxon>
        <taxon>Pseudomonadati</taxon>
        <taxon>Pseudomonadota</taxon>
        <taxon>Alphaproteobacteria</taxon>
        <taxon>Hyphomicrobiales</taxon>
        <taxon>Methylobacteriaceae</taxon>
        <taxon>Methylobacterium</taxon>
    </lineage>
</organism>
<keyword evidence="6 9" id="KW-0472">Membrane</keyword>
<comment type="subcellular location">
    <subcellularLocation>
        <location evidence="2">Cell membrane</location>
    </subcellularLocation>
    <subcellularLocation>
        <location evidence="1">Membrane</location>
        <topology evidence="1">Single-pass membrane protein</topology>
    </subcellularLocation>
</comment>
<keyword evidence="7" id="KW-0143">Chaperone</keyword>
<evidence type="ECO:0000256" key="5">
    <source>
        <dbReference type="ARBA" id="ARBA00022989"/>
    </source>
</evidence>
<dbReference type="AlphaFoldDB" id="A0A0C6FAS1"/>
<dbReference type="Pfam" id="PF09976">
    <property type="entry name" value="TPR_21"/>
    <property type="match status" value="1"/>
</dbReference>
<dbReference type="GO" id="GO:0044877">
    <property type="term" value="F:protein-containing complex binding"/>
    <property type="evidence" value="ECO:0007669"/>
    <property type="project" value="InterPro"/>
</dbReference>